<comment type="caution">
    <text evidence="6">The sequence shown here is derived from an EMBL/GenBank/DDBJ whole genome shotgun (WGS) entry which is preliminary data.</text>
</comment>
<feature type="domain" description="SPX" evidence="5">
    <location>
        <begin position="688"/>
        <end position="907"/>
    </location>
</feature>
<evidence type="ECO:0000256" key="2">
    <source>
        <dbReference type="ARBA" id="ARBA00038928"/>
    </source>
</evidence>
<evidence type="ECO:0000256" key="3">
    <source>
        <dbReference type="ARBA" id="ARBA00049507"/>
    </source>
</evidence>
<proteinExistence type="inferred from homology"/>
<dbReference type="OrthoDB" id="6495301at2759"/>
<dbReference type="PROSITE" id="PS51382">
    <property type="entry name" value="SPX"/>
    <property type="match status" value="1"/>
</dbReference>
<name>A0A9D4TJH7_CHLVU</name>
<feature type="region of interest" description="Disordered" evidence="4">
    <location>
        <begin position="462"/>
        <end position="492"/>
    </location>
</feature>
<dbReference type="InterPro" id="IPR029058">
    <property type="entry name" value="AB_hydrolase_fold"/>
</dbReference>
<keyword evidence="7" id="KW-1185">Reference proteome</keyword>
<feature type="compositionally biased region" description="Polar residues" evidence="4">
    <location>
        <begin position="1160"/>
        <end position="1181"/>
    </location>
</feature>
<protein>
    <recommendedName>
        <fullName evidence="2">protein-S-isoprenylcysteine alpha-carbonyl methylesterase</fullName>
        <ecNumber evidence="2">3.1.1.n2</ecNumber>
    </recommendedName>
</protein>
<gene>
    <name evidence="6" type="ORF">D9Q98_007143</name>
</gene>
<comment type="similarity">
    <text evidence="1">Belongs to the AB hydrolase superfamily. Isoprenylcysteine methylesterase family.</text>
</comment>
<feature type="region of interest" description="Disordered" evidence="4">
    <location>
        <begin position="104"/>
        <end position="149"/>
    </location>
</feature>
<dbReference type="PANTHER" id="PTHR45978">
    <property type="entry name" value="SPX DOMAIN-CONTAINING PROTEIN 3"/>
    <property type="match status" value="1"/>
</dbReference>
<dbReference type="PANTHER" id="PTHR45978:SF7">
    <property type="entry name" value="SPX DOMAIN-CONTAINING PROTEIN 4"/>
    <property type="match status" value="1"/>
</dbReference>
<reference evidence="6" key="2">
    <citation type="submission" date="2020-11" db="EMBL/GenBank/DDBJ databases">
        <authorList>
            <person name="Cecchin M."/>
            <person name="Marcolungo L."/>
            <person name="Rossato M."/>
            <person name="Girolomoni L."/>
            <person name="Cosentino E."/>
            <person name="Cuine S."/>
            <person name="Li-Beisson Y."/>
            <person name="Delledonne M."/>
            <person name="Ballottari M."/>
        </authorList>
    </citation>
    <scope>NUCLEOTIDE SEQUENCE</scope>
    <source>
        <strain evidence="6">211/11P</strain>
        <tissue evidence="6">Whole cell</tissue>
    </source>
</reference>
<feature type="region of interest" description="Disordered" evidence="4">
    <location>
        <begin position="757"/>
        <end position="810"/>
    </location>
</feature>
<evidence type="ECO:0000256" key="1">
    <source>
        <dbReference type="ARBA" id="ARBA00038028"/>
    </source>
</evidence>
<evidence type="ECO:0000313" key="7">
    <source>
        <dbReference type="Proteomes" id="UP001055712"/>
    </source>
</evidence>
<dbReference type="Gene3D" id="3.40.50.1820">
    <property type="entry name" value="alpha/beta hydrolase"/>
    <property type="match status" value="1"/>
</dbReference>
<dbReference type="Proteomes" id="UP001055712">
    <property type="component" value="Unassembled WGS sequence"/>
</dbReference>
<sequence length="1181" mass="121710">MSIPQAIEGAKAELGKVQGLQKVQRLAVYARIFAAEILGTVAAAPFGLRAFSLHRSLPDARRQHPSSTVSILRDVSYGSRPRNVMDIYLPPQVKLSVLEEPLGQPPVSQQAGDASSRGISTSSISNALPTADSGAGGPRAGAGAGAQGSTAVGSKELCKEGGAPVVLFCHGGVWAAGSKWHYAPLATRLAQAGVITAVMQYTLYPEALIPQMAAEVSAALSWTMDNAARLGGSPRHVSLVGHSAGAHLCTMTLLHRALAASKAEGEPLQPGPQPAGPDSLQPQPPPLGAANAAASAGQPATIMAAPAPAAAAAAAAGGGDGYGDHRMPLQLVAMAGVYDISKHYLYEEGRQVHKLSTMERACGGSHLFPQNSPAVILGIALRRRHQLQPQHNSWPALKASSEQAGEEAHAPAAKVAKSCSAAVAASGELRQSSGVASPGSCQSFELAGEAIARRIGFNRPAGAAEADAPNNSSAGGLGSAQPAGASQEIQPAAAAAAERAECSSKADAGDGIMGFTVQAARRLPPTVLTSSSSDMTVPWYESAEQYWMLRDCGTPVKHLMYDQGGAQVSHGDFVTGWKALPRMAAEPVTDESDLPPHAADLVKMLSGRVEQLHWDEQVAEGQRQLNAANSTLWASSRALLPALPTEAASFAFNRSVAPHTAGDPSAIGGKGGALLKPAGSPTNRRGAMKFARSLQESEQPELHALYKQLKKSLRILDDPSDAGSAVLPQQLPSSSDEELDDAPEAAAADIVAAVAHFPPPQPQGADGLQQSSSAAQHQGPAGESSQQQQQQQQQRDEEEHEGQDLRRPDPEQEARFVSLVEQCVQQLNEDYLSKEEMLVIKADLAQSGGAAAGTHGELLAAYGAAVNLHGELVLLCHWSMMAYTGIVKILKKHHKRTGQRVQSALLANLLAQPFCSLEEVRGLVRATEQQIAVLGGRLGLAPSAAPSAGAAAAAAVRDPSSQQRQPLDALMAVPAGAAAGVAAGAGSAALPPAAAMVQGTSPGLPQPQPLTPHQQQVPGSQTAEQQPPPVPQAGGEDEEAQALGDAGSGRAVLKRDRSKHYTNMNKRHESLAGPEAPRDPLPQSSGSSMQASQGGGNASQQRLQPTSSDTPTGGSPMGGSPGGGSPTAASGHSSGGSGAPPRRASIMQRTRAALHLWKSLRSNASTPSTVLGQSSQAPPQL</sequence>
<feature type="region of interest" description="Disordered" evidence="4">
    <location>
        <begin position="996"/>
        <end position="1181"/>
    </location>
</feature>
<accession>A0A9D4TJH7</accession>
<dbReference type="SUPFAM" id="SSF53474">
    <property type="entry name" value="alpha/beta-Hydrolases"/>
    <property type="match status" value="1"/>
</dbReference>
<feature type="compositionally biased region" description="Low complexity" evidence="4">
    <location>
        <begin position="1083"/>
        <end position="1114"/>
    </location>
</feature>
<dbReference type="Pfam" id="PF20434">
    <property type="entry name" value="BD-FAE"/>
    <property type="match status" value="1"/>
</dbReference>
<organism evidence="6 7">
    <name type="scientific">Chlorella vulgaris</name>
    <name type="common">Green alga</name>
    <dbReference type="NCBI Taxonomy" id="3077"/>
    <lineage>
        <taxon>Eukaryota</taxon>
        <taxon>Viridiplantae</taxon>
        <taxon>Chlorophyta</taxon>
        <taxon>core chlorophytes</taxon>
        <taxon>Trebouxiophyceae</taxon>
        <taxon>Chlorellales</taxon>
        <taxon>Chlorellaceae</taxon>
        <taxon>Chlorella clade</taxon>
        <taxon>Chlorella</taxon>
    </lineage>
</organism>
<dbReference type="EC" id="3.1.1.n2" evidence="2"/>
<evidence type="ECO:0000256" key="4">
    <source>
        <dbReference type="SAM" id="MobiDB-lite"/>
    </source>
</evidence>
<dbReference type="GO" id="GO:0016036">
    <property type="term" value="P:cellular response to phosphate starvation"/>
    <property type="evidence" value="ECO:0007669"/>
    <property type="project" value="InterPro"/>
</dbReference>
<dbReference type="InterPro" id="IPR004331">
    <property type="entry name" value="SPX_dom"/>
</dbReference>
<feature type="region of interest" description="Disordered" evidence="4">
    <location>
        <begin position="720"/>
        <end position="743"/>
    </location>
</feature>
<dbReference type="AlphaFoldDB" id="A0A9D4TJH7"/>
<feature type="region of interest" description="Disordered" evidence="4">
    <location>
        <begin position="261"/>
        <end position="294"/>
    </location>
</feature>
<evidence type="ECO:0000313" key="6">
    <source>
        <dbReference type="EMBL" id="KAI3427208.1"/>
    </source>
</evidence>
<feature type="compositionally biased region" description="Low complexity" evidence="4">
    <location>
        <begin position="115"/>
        <end position="125"/>
    </location>
</feature>
<feature type="compositionally biased region" description="Low complexity" evidence="4">
    <location>
        <begin position="483"/>
        <end position="492"/>
    </location>
</feature>
<feature type="compositionally biased region" description="Basic and acidic residues" evidence="4">
    <location>
        <begin position="794"/>
        <end position="810"/>
    </location>
</feature>
<dbReference type="EMBL" id="SIDB01000010">
    <property type="protein sequence ID" value="KAI3427208.1"/>
    <property type="molecule type" value="Genomic_DNA"/>
</dbReference>
<reference evidence="6" key="1">
    <citation type="journal article" date="2019" name="Plant J.">
        <title>Chlorella vulgaris genome assembly and annotation reveals the molecular basis for metabolic acclimation to high light conditions.</title>
        <authorList>
            <person name="Cecchin M."/>
            <person name="Marcolungo L."/>
            <person name="Rossato M."/>
            <person name="Girolomoni L."/>
            <person name="Cosentino E."/>
            <person name="Cuine S."/>
            <person name="Li-Beisson Y."/>
            <person name="Delledonne M."/>
            <person name="Ballottari M."/>
        </authorList>
    </citation>
    <scope>NUCLEOTIDE SEQUENCE</scope>
    <source>
        <strain evidence="6">211/11P</strain>
    </source>
</reference>
<feature type="compositionally biased region" description="Gly residues" evidence="4">
    <location>
        <begin position="1115"/>
        <end position="1125"/>
    </location>
</feature>
<comment type="catalytic activity">
    <reaction evidence="3">
        <text>[protein]-C-terminal S-[(2E,6E)-farnesyl]-L-cysteine methyl ester + H2O = [protein]-C-terminal S-[(2E,6E)-farnesyl]-L-cysteine + methanol + H(+)</text>
        <dbReference type="Rhea" id="RHEA:48520"/>
        <dbReference type="Rhea" id="RHEA-COMP:12125"/>
        <dbReference type="Rhea" id="RHEA-COMP:12126"/>
        <dbReference type="ChEBI" id="CHEBI:15377"/>
        <dbReference type="ChEBI" id="CHEBI:15378"/>
        <dbReference type="ChEBI" id="CHEBI:17790"/>
        <dbReference type="ChEBI" id="CHEBI:90510"/>
        <dbReference type="ChEBI" id="CHEBI:90511"/>
        <dbReference type="EC" id="3.1.1.n2"/>
    </reaction>
</comment>
<feature type="region of interest" description="Disordered" evidence="4">
    <location>
        <begin position="662"/>
        <end position="685"/>
    </location>
</feature>
<dbReference type="InterPro" id="IPR031142">
    <property type="entry name" value="SPX_prot"/>
</dbReference>
<dbReference type="InterPro" id="IPR049492">
    <property type="entry name" value="BD-FAE-like_dom"/>
</dbReference>
<evidence type="ECO:0000259" key="5">
    <source>
        <dbReference type="PROSITE" id="PS51382"/>
    </source>
</evidence>
<feature type="compositionally biased region" description="Gly residues" evidence="4">
    <location>
        <begin position="134"/>
        <end position="146"/>
    </location>
</feature>